<protein>
    <recommendedName>
        <fullName evidence="3">Histone-lysine N-methyltransferase SETMAR</fullName>
    </recommendedName>
</protein>
<evidence type="ECO:0008006" key="3">
    <source>
        <dbReference type="Google" id="ProtNLM"/>
    </source>
</evidence>
<dbReference type="PANTHER" id="PTHR46060:SF1">
    <property type="entry name" value="MARINER MOS1 TRANSPOSASE-LIKE PROTEIN"/>
    <property type="match status" value="1"/>
</dbReference>
<proteinExistence type="predicted"/>
<dbReference type="OrthoDB" id="10017160at2759"/>
<reference evidence="1 2" key="1">
    <citation type="journal article" date="2019" name="Commun. Biol.">
        <title>The bagworm genome reveals a unique fibroin gene that provides high tensile strength.</title>
        <authorList>
            <person name="Kono N."/>
            <person name="Nakamura H."/>
            <person name="Ohtoshi R."/>
            <person name="Tomita M."/>
            <person name="Numata K."/>
            <person name="Arakawa K."/>
        </authorList>
    </citation>
    <scope>NUCLEOTIDE SEQUENCE [LARGE SCALE GENOMIC DNA]</scope>
</reference>
<dbReference type="AlphaFoldDB" id="A0A4C1XUN7"/>
<dbReference type="STRING" id="151549.A0A4C1XUN7"/>
<dbReference type="Gene3D" id="3.30.420.10">
    <property type="entry name" value="Ribonuclease H-like superfamily/Ribonuclease H"/>
    <property type="match status" value="1"/>
</dbReference>
<sequence length="157" mass="18259">MTAALSLPRTARRARARRRRRRLIAGCTNLIDDLCEGRPSTATTKDNISAVQLMIETNKRVTYQQIQTSGHEHLTVEKLYHRRTPHNLTVDQNLHRVNWCRETMKKFASDVSNSLFDIVTSDESWVYCYDPETKRQSAQLVYSFEKLSTRETRGRSV</sequence>
<dbReference type="EMBL" id="BGZK01000966">
    <property type="protein sequence ID" value="GBP66753.1"/>
    <property type="molecule type" value="Genomic_DNA"/>
</dbReference>
<dbReference type="InterPro" id="IPR036397">
    <property type="entry name" value="RNaseH_sf"/>
</dbReference>
<dbReference type="GO" id="GO:0003676">
    <property type="term" value="F:nucleic acid binding"/>
    <property type="evidence" value="ECO:0007669"/>
    <property type="project" value="InterPro"/>
</dbReference>
<evidence type="ECO:0000313" key="1">
    <source>
        <dbReference type="EMBL" id="GBP66753.1"/>
    </source>
</evidence>
<accession>A0A4C1XUN7</accession>
<organism evidence="1 2">
    <name type="scientific">Eumeta variegata</name>
    <name type="common">Bagworm moth</name>
    <name type="synonym">Eumeta japonica</name>
    <dbReference type="NCBI Taxonomy" id="151549"/>
    <lineage>
        <taxon>Eukaryota</taxon>
        <taxon>Metazoa</taxon>
        <taxon>Ecdysozoa</taxon>
        <taxon>Arthropoda</taxon>
        <taxon>Hexapoda</taxon>
        <taxon>Insecta</taxon>
        <taxon>Pterygota</taxon>
        <taxon>Neoptera</taxon>
        <taxon>Endopterygota</taxon>
        <taxon>Lepidoptera</taxon>
        <taxon>Glossata</taxon>
        <taxon>Ditrysia</taxon>
        <taxon>Tineoidea</taxon>
        <taxon>Psychidae</taxon>
        <taxon>Oiketicinae</taxon>
        <taxon>Eumeta</taxon>
    </lineage>
</organism>
<keyword evidence="2" id="KW-1185">Reference proteome</keyword>
<dbReference type="PANTHER" id="PTHR46060">
    <property type="entry name" value="MARINER MOS1 TRANSPOSASE-LIKE PROTEIN"/>
    <property type="match status" value="1"/>
</dbReference>
<dbReference type="Proteomes" id="UP000299102">
    <property type="component" value="Unassembled WGS sequence"/>
</dbReference>
<gene>
    <name evidence="1" type="ORF">EVAR_28620_1</name>
</gene>
<comment type="caution">
    <text evidence="1">The sequence shown here is derived from an EMBL/GenBank/DDBJ whole genome shotgun (WGS) entry which is preliminary data.</text>
</comment>
<name>A0A4C1XUN7_EUMVA</name>
<dbReference type="InterPro" id="IPR052709">
    <property type="entry name" value="Transposase-MT_Hybrid"/>
</dbReference>
<evidence type="ECO:0000313" key="2">
    <source>
        <dbReference type="Proteomes" id="UP000299102"/>
    </source>
</evidence>